<evidence type="ECO:0000313" key="14">
    <source>
        <dbReference type="EMBL" id="OGY97976.1"/>
    </source>
</evidence>
<evidence type="ECO:0000256" key="4">
    <source>
        <dbReference type="ARBA" id="ARBA00022490"/>
    </source>
</evidence>
<dbReference type="GO" id="GO:0000049">
    <property type="term" value="F:tRNA binding"/>
    <property type="evidence" value="ECO:0007669"/>
    <property type="project" value="InterPro"/>
</dbReference>
<dbReference type="NCBIfam" id="TIGR00464">
    <property type="entry name" value="gltX_bact"/>
    <property type="match status" value="1"/>
</dbReference>
<dbReference type="InterPro" id="IPR008925">
    <property type="entry name" value="aa_tRNA-synth_I_cd-bd_sf"/>
</dbReference>
<evidence type="ECO:0000256" key="6">
    <source>
        <dbReference type="ARBA" id="ARBA00022741"/>
    </source>
</evidence>
<keyword evidence="5 10" id="KW-0436">Ligase</keyword>
<dbReference type="InterPro" id="IPR045462">
    <property type="entry name" value="aa-tRNA-synth_I_cd-bd"/>
</dbReference>
<dbReference type="STRING" id="1798647.A2855_02360"/>
<evidence type="ECO:0000259" key="12">
    <source>
        <dbReference type="Pfam" id="PF00749"/>
    </source>
</evidence>
<gene>
    <name evidence="10" type="primary">gltX</name>
    <name evidence="14" type="ORF">A2855_02360</name>
</gene>
<dbReference type="InterPro" id="IPR014729">
    <property type="entry name" value="Rossmann-like_a/b/a_fold"/>
</dbReference>
<sequence length="482" mass="54712">MPPKAENKGQKVRVRFPPSPTGSPHLGSLRAALFNWAFARHHNGTFILRIEDTDQERSKPEFEQQMLEALRWLGLDWDEGPYRQSERAKIYAKYLQQLLDEDKAYYCYCTKEELEAQRESMLAEGLPPKYSGRCRLLTEAPAGKEPQVVRFRTPDTELVFKDMVRGTVKFDTALIDDFVIAKSLDSVLYHFAVVVDDEEMQITHVIRGEDHISNTPKHILLQKALGFRVPEFGHLPLILAADRSKLSKRYAETSILEYRKQGYLPQAMVNFLILLGWHPSPEKIADGGTTEREVFTLEELVSVFDLKRVQKAGAIFNEEKLQWLNREHMKRLSVDELEEMLVPLFEARALALGSRERLHEVIEAVRDRMKTLNDFFELADFFFTLPDYSSDLLNWAKAPAGETKEVLESALAALSAVGAWEKEAIVAALEPLVTAKGKGNVLWPVRVALSGKQNSPDPYDIATALGKEETLARLSKAISKIS</sequence>
<comment type="function">
    <text evidence="10">Catalyzes the attachment of glutamate to tRNA(Glu) in a two-step reaction: glutamate is first activated by ATP to form Glu-AMP and then transferred to the acceptor end of tRNA(Glu).</text>
</comment>
<comment type="caution">
    <text evidence="14">The sequence shown here is derived from an EMBL/GenBank/DDBJ whole genome shotgun (WGS) entry which is preliminary data.</text>
</comment>
<dbReference type="SUPFAM" id="SSF48163">
    <property type="entry name" value="An anticodon-binding domain of class I aminoacyl-tRNA synthetases"/>
    <property type="match status" value="1"/>
</dbReference>
<name>A0A1G2C9T5_9BACT</name>
<dbReference type="Proteomes" id="UP000179059">
    <property type="component" value="Unassembled WGS sequence"/>
</dbReference>
<dbReference type="PANTHER" id="PTHR43311:SF2">
    <property type="entry name" value="GLUTAMATE--TRNA LIGASE, MITOCHONDRIAL-RELATED"/>
    <property type="match status" value="1"/>
</dbReference>
<evidence type="ECO:0000313" key="15">
    <source>
        <dbReference type="Proteomes" id="UP000179059"/>
    </source>
</evidence>
<dbReference type="GO" id="GO:0006424">
    <property type="term" value="P:glutamyl-tRNA aminoacylation"/>
    <property type="evidence" value="ECO:0007669"/>
    <property type="project" value="UniProtKB-UniRule"/>
</dbReference>
<comment type="subunit">
    <text evidence="3 10">Monomer.</text>
</comment>
<dbReference type="InterPro" id="IPR049940">
    <property type="entry name" value="GluQ/Sye"/>
</dbReference>
<dbReference type="CDD" id="cd00808">
    <property type="entry name" value="GluRS_core"/>
    <property type="match status" value="1"/>
</dbReference>
<feature type="region of interest" description="Disordered" evidence="11">
    <location>
        <begin position="1"/>
        <end position="23"/>
    </location>
</feature>
<dbReference type="Gene3D" id="3.40.50.620">
    <property type="entry name" value="HUPs"/>
    <property type="match status" value="1"/>
</dbReference>
<feature type="domain" description="Aminoacyl-tRNA synthetase class I anticodon-binding" evidence="13">
    <location>
        <begin position="339"/>
        <end position="478"/>
    </location>
</feature>
<dbReference type="InterPro" id="IPR033910">
    <property type="entry name" value="GluRS_core"/>
</dbReference>
<evidence type="ECO:0000256" key="9">
    <source>
        <dbReference type="ARBA" id="ARBA00023146"/>
    </source>
</evidence>
<evidence type="ECO:0000256" key="10">
    <source>
        <dbReference type="HAMAP-Rule" id="MF_00022"/>
    </source>
</evidence>
<evidence type="ECO:0000256" key="5">
    <source>
        <dbReference type="ARBA" id="ARBA00022598"/>
    </source>
</evidence>
<dbReference type="FunFam" id="3.40.50.620:FF:000007">
    <property type="entry name" value="Glutamate--tRNA ligase"/>
    <property type="match status" value="1"/>
</dbReference>
<dbReference type="InterPro" id="IPR004527">
    <property type="entry name" value="Glu-tRNA-ligase_bac/mito"/>
</dbReference>
<dbReference type="Pfam" id="PF19269">
    <property type="entry name" value="Anticodon_2"/>
    <property type="match status" value="1"/>
</dbReference>
<dbReference type="PRINTS" id="PR00987">
    <property type="entry name" value="TRNASYNTHGLU"/>
</dbReference>
<feature type="short sequence motif" description="'KMSKS' region" evidence="10">
    <location>
        <begin position="245"/>
        <end position="249"/>
    </location>
</feature>
<evidence type="ECO:0000256" key="3">
    <source>
        <dbReference type="ARBA" id="ARBA00011245"/>
    </source>
</evidence>
<comment type="catalytic activity">
    <reaction evidence="10">
        <text>tRNA(Glu) + L-glutamate + ATP = L-glutamyl-tRNA(Glu) + AMP + diphosphate</text>
        <dbReference type="Rhea" id="RHEA:23540"/>
        <dbReference type="Rhea" id="RHEA-COMP:9663"/>
        <dbReference type="Rhea" id="RHEA-COMP:9680"/>
        <dbReference type="ChEBI" id="CHEBI:29985"/>
        <dbReference type="ChEBI" id="CHEBI:30616"/>
        <dbReference type="ChEBI" id="CHEBI:33019"/>
        <dbReference type="ChEBI" id="CHEBI:78442"/>
        <dbReference type="ChEBI" id="CHEBI:78520"/>
        <dbReference type="ChEBI" id="CHEBI:456215"/>
        <dbReference type="EC" id="6.1.1.17"/>
    </reaction>
</comment>
<evidence type="ECO:0000256" key="11">
    <source>
        <dbReference type="SAM" id="MobiDB-lite"/>
    </source>
</evidence>
<dbReference type="SUPFAM" id="SSF52374">
    <property type="entry name" value="Nucleotidylyl transferase"/>
    <property type="match status" value="1"/>
</dbReference>
<dbReference type="GO" id="GO:0005829">
    <property type="term" value="C:cytosol"/>
    <property type="evidence" value="ECO:0007669"/>
    <property type="project" value="TreeGrafter"/>
</dbReference>
<dbReference type="InterPro" id="IPR020751">
    <property type="entry name" value="aa-tRNA-synth_I_codon-bd_sub2"/>
</dbReference>
<feature type="short sequence motif" description="'HIGH' region" evidence="10">
    <location>
        <begin position="18"/>
        <end position="28"/>
    </location>
</feature>
<dbReference type="GO" id="GO:0005524">
    <property type="term" value="F:ATP binding"/>
    <property type="evidence" value="ECO:0007669"/>
    <property type="project" value="UniProtKB-UniRule"/>
</dbReference>
<proteinExistence type="inferred from homology"/>
<comment type="subcellular location">
    <subcellularLocation>
        <location evidence="1 10">Cytoplasm</location>
    </subcellularLocation>
</comment>
<evidence type="ECO:0000256" key="7">
    <source>
        <dbReference type="ARBA" id="ARBA00022840"/>
    </source>
</evidence>
<accession>A0A1G2C9T5</accession>
<protein>
    <recommendedName>
        <fullName evidence="10">Glutamate--tRNA ligase</fullName>
        <ecNumber evidence="10">6.1.1.17</ecNumber>
    </recommendedName>
    <alternativeName>
        <fullName evidence="10">Glutamyl-tRNA synthetase</fullName>
        <shortName evidence="10">GluRS</shortName>
    </alternativeName>
</protein>
<comment type="caution">
    <text evidence="10">Lacks conserved residue(s) required for the propagation of feature annotation.</text>
</comment>
<dbReference type="InterPro" id="IPR020058">
    <property type="entry name" value="Glu/Gln-tRNA-synth_Ib_cat-dom"/>
</dbReference>
<comment type="similarity">
    <text evidence="2 10">Belongs to the class-I aminoacyl-tRNA synthetase family. Glutamate--tRNA ligase type 1 subfamily.</text>
</comment>
<dbReference type="Pfam" id="PF00749">
    <property type="entry name" value="tRNA-synt_1c"/>
    <property type="match status" value="1"/>
</dbReference>
<dbReference type="PANTHER" id="PTHR43311">
    <property type="entry name" value="GLUTAMATE--TRNA LIGASE"/>
    <property type="match status" value="1"/>
</dbReference>
<dbReference type="InterPro" id="IPR000924">
    <property type="entry name" value="Glu/Gln-tRNA-synth"/>
</dbReference>
<evidence type="ECO:0000256" key="1">
    <source>
        <dbReference type="ARBA" id="ARBA00004496"/>
    </source>
</evidence>
<evidence type="ECO:0000256" key="2">
    <source>
        <dbReference type="ARBA" id="ARBA00007894"/>
    </source>
</evidence>
<feature type="domain" description="Glutamyl/glutaminyl-tRNA synthetase class Ib catalytic" evidence="12">
    <location>
        <begin position="11"/>
        <end position="323"/>
    </location>
</feature>
<dbReference type="EC" id="6.1.1.17" evidence="10"/>
<dbReference type="Gene3D" id="1.10.8.70">
    <property type="entry name" value="Glutamate-tRNA synthetase, class I, anticodon-binding domain 1"/>
    <property type="match status" value="1"/>
</dbReference>
<dbReference type="GO" id="GO:0004818">
    <property type="term" value="F:glutamate-tRNA ligase activity"/>
    <property type="evidence" value="ECO:0007669"/>
    <property type="project" value="UniProtKB-UniRule"/>
</dbReference>
<dbReference type="GO" id="GO:0008270">
    <property type="term" value="F:zinc ion binding"/>
    <property type="evidence" value="ECO:0007669"/>
    <property type="project" value="InterPro"/>
</dbReference>
<reference evidence="14 15" key="1">
    <citation type="journal article" date="2016" name="Nat. Commun.">
        <title>Thousands of microbial genomes shed light on interconnected biogeochemical processes in an aquifer system.</title>
        <authorList>
            <person name="Anantharaman K."/>
            <person name="Brown C.T."/>
            <person name="Hug L.A."/>
            <person name="Sharon I."/>
            <person name="Castelle C.J."/>
            <person name="Probst A.J."/>
            <person name="Thomas B.C."/>
            <person name="Singh A."/>
            <person name="Wilkins M.J."/>
            <person name="Karaoz U."/>
            <person name="Brodie E.L."/>
            <person name="Williams K.H."/>
            <person name="Hubbard S.S."/>
            <person name="Banfield J.F."/>
        </authorList>
    </citation>
    <scope>NUCLEOTIDE SEQUENCE [LARGE SCALE GENOMIC DNA]</scope>
</reference>
<evidence type="ECO:0000256" key="8">
    <source>
        <dbReference type="ARBA" id="ARBA00022917"/>
    </source>
</evidence>
<feature type="binding site" evidence="10">
    <location>
        <position position="248"/>
    </location>
    <ligand>
        <name>ATP</name>
        <dbReference type="ChEBI" id="CHEBI:30616"/>
    </ligand>
</feature>
<dbReference type="AlphaFoldDB" id="A0A1G2C9T5"/>
<keyword evidence="6 10" id="KW-0547">Nucleotide-binding</keyword>
<dbReference type="HAMAP" id="MF_00022">
    <property type="entry name" value="Glu_tRNA_synth_type1"/>
    <property type="match status" value="1"/>
</dbReference>
<keyword evidence="9 10" id="KW-0030">Aminoacyl-tRNA synthetase</keyword>
<evidence type="ECO:0000259" key="13">
    <source>
        <dbReference type="Pfam" id="PF19269"/>
    </source>
</evidence>
<dbReference type="InterPro" id="IPR020752">
    <property type="entry name" value="Glu-tRNA-synth_I_codon-bd_sub1"/>
</dbReference>
<dbReference type="Gene3D" id="1.10.10.350">
    <property type="match status" value="1"/>
</dbReference>
<keyword evidence="8 10" id="KW-0648">Protein biosynthesis</keyword>
<keyword evidence="7 10" id="KW-0067">ATP-binding</keyword>
<organism evidence="14 15">
    <name type="scientific">Candidatus Liptonbacteria bacterium RIFCSPHIGHO2_01_FULL_57_28</name>
    <dbReference type="NCBI Taxonomy" id="1798647"/>
    <lineage>
        <taxon>Bacteria</taxon>
        <taxon>Candidatus Liptoniibacteriota</taxon>
    </lineage>
</organism>
<dbReference type="EMBL" id="MHKX01000019">
    <property type="protein sequence ID" value="OGY97976.1"/>
    <property type="molecule type" value="Genomic_DNA"/>
</dbReference>
<keyword evidence="4 10" id="KW-0963">Cytoplasm</keyword>